<dbReference type="OrthoDB" id="9794326at2"/>
<dbReference type="GO" id="GO:0050567">
    <property type="term" value="F:glutaminyl-tRNA synthase (glutamine-hydrolyzing) activity"/>
    <property type="evidence" value="ECO:0007669"/>
    <property type="project" value="UniProtKB-UniRule"/>
</dbReference>
<name>A0A157Z6K3_9BURK</name>
<comment type="caution">
    <text evidence="2">The sequence shown here is derived from an EMBL/GenBank/DDBJ whole genome shotgun (WGS) entry which is preliminary data.</text>
</comment>
<dbReference type="GO" id="GO:0050566">
    <property type="term" value="F:asparaginyl-tRNA synthase (glutamine-hydrolyzing) activity"/>
    <property type="evidence" value="ECO:0007669"/>
    <property type="project" value="RHEA"/>
</dbReference>
<dbReference type="GO" id="GO:0006412">
    <property type="term" value="P:translation"/>
    <property type="evidence" value="ECO:0007669"/>
    <property type="project" value="UniProtKB-UniRule"/>
</dbReference>
<dbReference type="RefSeq" id="WP_035509719.1">
    <property type="nucleotide sequence ID" value="NZ_FCOX02000001.1"/>
</dbReference>
<protein>
    <recommendedName>
        <fullName evidence="1">Aspartyl/glutamyl-tRNA(Asn/Gln) amidotransferase subunit C</fullName>
        <shortName evidence="1">Asp/Glu-ADT subunit C</shortName>
        <ecNumber evidence="1">6.3.5.-</ecNumber>
    </recommendedName>
</protein>
<keyword evidence="3" id="KW-1185">Reference proteome</keyword>
<keyword evidence="1" id="KW-0067">ATP-binding</keyword>
<evidence type="ECO:0000313" key="2">
    <source>
        <dbReference type="EMBL" id="SAK41144.1"/>
    </source>
</evidence>
<sequence>MSLTLTDVKRIAHLARLELPDHEAEPTLARLNDFFGLVEQMQAVDTTGIEPLAHPIEQIEEVALRLRDDAVSERVEREEFQRSAPAVQDGLYLVPKVIE</sequence>
<dbReference type="InterPro" id="IPR036113">
    <property type="entry name" value="Asp/Glu-ADT_sf_sub_c"/>
</dbReference>
<dbReference type="GO" id="GO:0070681">
    <property type="term" value="P:glutaminyl-tRNAGln biosynthesis via transamidation"/>
    <property type="evidence" value="ECO:0007669"/>
    <property type="project" value="TreeGrafter"/>
</dbReference>
<evidence type="ECO:0000256" key="1">
    <source>
        <dbReference type="HAMAP-Rule" id="MF_00122"/>
    </source>
</evidence>
<dbReference type="EC" id="6.3.5.-" evidence="1"/>
<dbReference type="SUPFAM" id="SSF141000">
    <property type="entry name" value="Glu-tRNAGln amidotransferase C subunit"/>
    <property type="match status" value="1"/>
</dbReference>
<keyword evidence="1" id="KW-0547">Nucleotide-binding</keyword>
<dbReference type="EMBL" id="FCOX02000001">
    <property type="protein sequence ID" value="SAK41144.1"/>
    <property type="molecule type" value="Genomic_DNA"/>
</dbReference>
<dbReference type="InterPro" id="IPR003837">
    <property type="entry name" value="GatC"/>
</dbReference>
<comment type="catalytic activity">
    <reaction evidence="1">
        <text>L-glutamyl-tRNA(Gln) + L-glutamine + ATP + H2O = L-glutaminyl-tRNA(Gln) + L-glutamate + ADP + phosphate + H(+)</text>
        <dbReference type="Rhea" id="RHEA:17521"/>
        <dbReference type="Rhea" id="RHEA-COMP:9681"/>
        <dbReference type="Rhea" id="RHEA-COMP:9684"/>
        <dbReference type="ChEBI" id="CHEBI:15377"/>
        <dbReference type="ChEBI" id="CHEBI:15378"/>
        <dbReference type="ChEBI" id="CHEBI:29985"/>
        <dbReference type="ChEBI" id="CHEBI:30616"/>
        <dbReference type="ChEBI" id="CHEBI:43474"/>
        <dbReference type="ChEBI" id="CHEBI:58359"/>
        <dbReference type="ChEBI" id="CHEBI:78520"/>
        <dbReference type="ChEBI" id="CHEBI:78521"/>
        <dbReference type="ChEBI" id="CHEBI:456216"/>
    </reaction>
</comment>
<dbReference type="PANTHER" id="PTHR15004">
    <property type="entry name" value="GLUTAMYL-TRNA(GLN) AMIDOTRANSFERASE SUBUNIT C, MITOCHONDRIAL"/>
    <property type="match status" value="1"/>
</dbReference>
<dbReference type="Pfam" id="PF02686">
    <property type="entry name" value="GatC"/>
    <property type="match status" value="1"/>
</dbReference>
<comment type="function">
    <text evidence="1">Allows the formation of correctly charged Asn-tRNA(Asn) or Gln-tRNA(Gln) through the transamidation of misacylated Asp-tRNA(Asn) or Glu-tRNA(Gln) in organisms which lack either or both of asparaginyl-tRNA or glutaminyl-tRNA synthetases. The reaction takes place in the presence of glutamine and ATP through an activated phospho-Asp-tRNA(Asn) or phospho-Glu-tRNA(Gln).</text>
</comment>
<comment type="similarity">
    <text evidence="1">Belongs to the GatC family.</text>
</comment>
<dbReference type="Proteomes" id="UP000071859">
    <property type="component" value="Unassembled WGS sequence"/>
</dbReference>
<gene>
    <name evidence="1" type="primary">gatC</name>
    <name evidence="2" type="ORF">AWB78_00176</name>
</gene>
<dbReference type="AlphaFoldDB" id="A0A157Z6K3"/>
<comment type="catalytic activity">
    <reaction evidence="1">
        <text>L-aspartyl-tRNA(Asn) + L-glutamine + ATP + H2O = L-asparaginyl-tRNA(Asn) + L-glutamate + ADP + phosphate + 2 H(+)</text>
        <dbReference type="Rhea" id="RHEA:14513"/>
        <dbReference type="Rhea" id="RHEA-COMP:9674"/>
        <dbReference type="Rhea" id="RHEA-COMP:9677"/>
        <dbReference type="ChEBI" id="CHEBI:15377"/>
        <dbReference type="ChEBI" id="CHEBI:15378"/>
        <dbReference type="ChEBI" id="CHEBI:29985"/>
        <dbReference type="ChEBI" id="CHEBI:30616"/>
        <dbReference type="ChEBI" id="CHEBI:43474"/>
        <dbReference type="ChEBI" id="CHEBI:58359"/>
        <dbReference type="ChEBI" id="CHEBI:78515"/>
        <dbReference type="ChEBI" id="CHEBI:78516"/>
        <dbReference type="ChEBI" id="CHEBI:456216"/>
    </reaction>
</comment>
<dbReference type="PANTHER" id="PTHR15004:SF0">
    <property type="entry name" value="GLUTAMYL-TRNA(GLN) AMIDOTRANSFERASE SUBUNIT C, MITOCHONDRIAL"/>
    <property type="match status" value="1"/>
</dbReference>
<evidence type="ECO:0000313" key="3">
    <source>
        <dbReference type="Proteomes" id="UP000071859"/>
    </source>
</evidence>
<organism evidence="2 3">
    <name type="scientific">Caballeronia calidae</name>
    <dbReference type="NCBI Taxonomy" id="1777139"/>
    <lineage>
        <taxon>Bacteria</taxon>
        <taxon>Pseudomonadati</taxon>
        <taxon>Pseudomonadota</taxon>
        <taxon>Betaproteobacteria</taxon>
        <taxon>Burkholderiales</taxon>
        <taxon>Burkholderiaceae</taxon>
        <taxon>Caballeronia</taxon>
    </lineage>
</organism>
<dbReference type="NCBIfam" id="TIGR00135">
    <property type="entry name" value="gatC"/>
    <property type="match status" value="1"/>
</dbReference>
<accession>A0A157Z6K3</accession>
<dbReference type="HAMAP" id="MF_00122">
    <property type="entry name" value="GatC"/>
    <property type="match status" value="1"/>
</dbReference>
<dbReference type="Gene3D" id="1.10.20.60">
    <property type="entry name" value="Glu-tRNAGln amidotransferase C subunit, N-terminal domain"/>
    <property type="match status" value="1"/>
</dbReference>
<dbReference type="GO" id="GO:0006450">
    <property type="term" value="P:regulation of translational fidelity"/>
    <property type="evidence" value="ECO:0007669"/>
    <property type="project" value="InterPro"/>
</dbReference>
<dbReference type="GO" id="GO:0016740">
    <property type="term" value="F:transferase activity"/>
    <property type="evidence" value="ECO:0007669"/>
    <property type="project" value="UniProtKB-KW"/>
</dbReference>
<dbReference type="GO" id="GO:0005524">
    <property type="term" value="F:ATP binding"/>
    <property type="evidence" value="ECO:0007669"/>
    <property type="project" value="UniProtKB-KW"/>
</dbReference>
<comment type="subunit">
    <text evidence="1">Heterotrimer of A, B and C subunits.</text>
</comment>
<proteinExistence type="inferred from homology"/>
<keyword evidence="1" id="KW-0436">Ligase</keyword>
<keyword evidence="1" id="KW-0648">Protein biosynthesis</keyword>
<reference evidence="2" key="1">
    <citation type="submission" date="2016-01" db="EMBL/GenBank/DDBJ databases">
        <authorList>
            <person name="Peeters C."/>
        </authorList>
    </citation>
    <scope>NUCLEOTIDE SEQUENCE</scope>
    <source>
        <strain evidence="2">LMG 29321</strain>
    </source>
</reference>